<reference evidence="2" key="1">
    <citation type="submission" date="2021-03" db="EMBL/GenBank/DDBJ databases">
        <authorList>
            <person name="Tagirdzhanova G."/>
        </authorList>
    </citation>
    <scope>NUCLEOTIDE SEQUENCE</scope>
</reference>
<dbReference type="Pfam" id="PF06912">
    <property type="entry name" value="DUF1275"/>
    <property type="match status" value="1"/>
</dbReference>
<feature type="transmembrane region" description="Helical" evidence="1">
    <location>
        <begin position="267"/>
        <end position="285"/>
    </location>
</feature>
<evidence type="ECO:0000313" key="2">
    <source>
        <dbReference type="EMBL" id="CAF9930659.1"/>
    </source>
</evidence>
<dbReference type="PANTHER" id="PTHR37488:SF7">
    <property type="entry name" value="DUF1275 DOMAIN PROTEIN"/>
    <property type="match status" value="1"/>
</dbReference>
<evidence type="ECO:0008006" key="4">
    <source>
        <dbReference type="Google" id="ProtNLM"/>
    </source>
</evidence>
<feature type="transmembrane region" description="Helical" evidence="1">
    <location>
        <begin position="89"/>
        <end position="109"/>
    </location>
</feature>
<dbReference type="AlphaFoldDB" id="A0A8H3FWS3"/>
<evidence type="ECO:0000256" key="1">
    <source>
        <dbReference type="SAM" id="Phobius"/>
    </source>
</evidence>
<protein>
    <recommendedName>
        <fullName evidence="4">DUF1275 domain protein</fullName>
    </recommendedName>
</protein>
<proteinExistence type="predicted"/>
<gene>
    <name evidence="2" type="ORF">HETSPECPRED_007683</name>
</gene>
<name>A0A8H3FWS3_9LECA</name>
<dbReference type="InterPro" id="IPR010699">
    <property type="entry name" value="DUF1275"/>
</dbReference>
<keyword evidence="1" id="KW-0472">Membrane</keyword>
<dbReference type="Proteomes" id="UP000664521">
    <property type="component" value="Unassembled WGS sequence"/>
</dbReference>
<keyword evidence="3" id="KW-1185">Reference proteome</keyword>
<accession>A0A8H3FWS3</accession>
<feature type="transmembrane region" description="Helical" evidence="1">
    <location>
        <begin position="169"/>
        <end position="189"/>
    </location>
</feature>
<organism evidence="2 3">
    <name type="scientific">Heterodermia speciosa</name>
    <dbReference type="NCBI Taxonomy" id="116794"/>
    <lineage>
        <taxon>Eukaryota</taxon>
        <taxon>Fungi</taxon>
        <taxon>Dikarya</taxon>
        <taxon>Ascomycota</taxon>
        <taxon>Pezizomycotina</taxon>
        <taxon>Lecanoromycetes</taxon>
        <taxon>OSLEUM clade</taxon>
        <taxon>Lecanoromycetidae</taxon>
        <taxon>Caliciales</taxon>
        <taxon>Physciaceae</taxon>
        <taxon>Heterodermia</taxon>
    </lineage>
</organism>
<comment type="caution">
    <text evidence="2">The sequence shown here is derived from an EMBL/GenBank/DDBJ whole genome shotgun (WGS) entry which is preliminary data.</text>
</comment>
<feature type="transmembrane region" description="Helical" evidence="1">
    <location>
        <begin position="292"/>
        <end position="311"/>
    </location>
</feature>
<dbReference type="EMBL" id="CAJPDS010000056">
    <property type="protein sequence ID" value="CAF9930659.1"/>
    <property type="molecule type" value="Genomic_DNA"/>
</dbReference>
<keyword evidence="1" id="KW-1133">Transmembrane helix</keyword>
<dbReference type="PANTHER" id="PTHR37488">
    <property type="entry name" value="DUF1275 DOMAIN-CONTAINING PROTEIN"/>
    <property type="match status" value="1"/>
</dbReference>
<sequence length="322" mass="35476">MDPKKSTKTGPQEDDFQILDSCEDTMVPNSPVLAATKSTGTSPVDESPEQTVNMDALEKGQAASISPLTSISRVRRHFRDDIRTEWTDMLLILCWFTTGFLDSTIFNAYGTFVSMQTGNTVLIGLGASNSHSSKHPYRWAKSLTSLVFYLTGCLFFSKCSRVLGPQRRSTLAISFLFQAVIIVVSAAVVQDGVVEGRLDYITNDINWLQEIPIALLSFQAPGQVCGSRQLGFFETPTVVVTTMIYDFASDPDLFVGLRKNPVRNRRFMGFIAMLLGAVAGGWVTVSMGQIHVTLWVAAAIKLSIALAWVVWPRKEQTGEWGS</sequence>
<evidence type="ECO:0000313" key="3">
    <source>
        <dbReference type="Proteomes" id="UP000664521"/>
    </source>
</evidence>
<keyword evidence="1" id="KW-0812">Transmembrane</keyword>
<dbReference type="OrthoDB" id="5288586at2759"/>